<dbReference type="AlphaFoldDB" id="A0A0F4L0S8"/>
<evidence type="ECO:0000256" key="5">
    <source>
        <dbReference type="SAM" id="Phobius"/>
    </source>
</evidence>
<dbReference type="PATRIC" id="fig|1218508.4.peg.238"/>
<dbReference type="Proteomes" id="UP000033695">
    <property type="component" value="Unassembled WGS sequence"/>
</dbReference>
<protein>
    <recommendedName>
        <fullName evidence="8">Energy-coupling factor transporter transmembrane protein EcfT</fullName>
    </recommendedName>
</protein>
<feature type="transmembrane region" description="Helical" evidence="5">
    <location>
        <begin position="231"/>
        <end position="254"/>
    </location>
</feature>
<dbReference type="GO" id="GO:0005886">
    <property type="term" value="C:plasma membrane"/>
    <property type="evidence" value="ECO:0007669"/>
    <property type="project" value="TreeGrafter"/>
</dbReference>
<dbReference type="EMBL" id="JXBZ01000002">
    <property type="protein sequence ID" value="KJY51186.1"/>
    <property type="molecule type" value="Genomic_DNA"/>
</dbReference>
<organism evidence="6 7">
    <name type="scientific">Bombilactobacillus mellis</name>
    <dbReference type="NCBI Taxonomy" id="1218508"/>
    <lineage>
        <taxon>Bacteria</taxon>
        <taxon>Bacillati</taxon>
        <taxon>Bacillota</taxon>
        <taxon>Bacilli</taxon>
        <taxon>Lactobacillales</taxon>
        <taxon>Lactobacillaceae</taxon>
        <taxon>Bombilactobacillus</taxon>
    </lineage>
</organism>
<dbReference type="Pfam" id="PF02361">
    <property type="entry name" value="CbiQ"/>
    <property type="match status" value="1"/>
</dbReference>
<dbReference type="InterPro" id="IPR003339">
    <property type="entry name" value="ABC/ECF_trnsptr_transmembrane"/>
</dbReference>
<keyword evidence="4 5" id="KW-0472">Membrane</keyword>
<sequence>MSRTFKLDGRTKFLTGIFFTLFMFSFHYYWQYGVITFFFVGLLALEFTKAQRQQLFQHWKLILFLPSLNLFANLFFVNGRVLWSWGWLTLTELDIQIFLRIVLLLLFALALTIKTTPQELALSVGKICHSLTFGHYHGSGLPLVIIIMATFINEFQETFVTVKQAYKLRASNQAAAHWGKRLTETALLLQPIILISMKKAGQVADALIAKGYHNQAHLFNYQAIKYHWPDWLIYGVLLLLVVGNLAIVHSGSAFA</sequence>
<feature type="transmembrane region" description="Helical" evidence="5">
    <location>
        <begin position="59"/>
        <end position="77"/>
    </location>
</feature>
<evidence type="ECO:0000256" key="4">
    <source>
        <dbReference type="ARBA" id="ARBA00023136"/>
    </source>
</evidence>
<dbReference type="STRING" id="1218508.JG29_02310"/>
<evidence type="ECO:0000313" key="6">
    <source>
        <dbReference type="EMBL" id="KJY51186.1"/>
    </source>
</evidence>
<keyword evidence="7" id="KW-1185">Reference proteome</keyword>
<gene>
    <name evidence="6" type="ORF">JG29_02310</name>
</gene>
<dbReference type="HOGENOM" id="CLU_1088996_0_0_9"/>
<evidence type="ECO:0008006" key="8">
    <source>
        <dbReference type="Google" id="ProtNLM"/>
    </source>
</evidence>
<comment type="subcellular location">
    <subcellularLocation>
        <location evidence="1">Membrane</location>
        <topology evidence="1">Multi-pass membrane protein</topology>
    </subcellularLocation>
</comment>
<evidence type="ECO:0000256" key="1">
    <source>
        <dbReference type="ARBA" id="ARBA00004141"/>
    </source>
</evidence>
<feature type="transmembrane region" description="Helical" evidence="5">
    <location>
        <begin position="133"/>
        <end position="152"/>
    </location>
</feature>
<evidence type="ECO:0000313" key="7">
    <source>
        <dbReference type="Proteomes" id="UP000033695"/>
    </source>
</evidence>
<evidence type="ECO:0000256" key="2">
    <source>
        <dbReference type="ARBA" id="ARBA00022692"/>
    </source>
</evidence>
<dbReference type="PANTHER" id="PTHR33514:SF13">
    <property type="entry name" value="PROTEIN ABCI12, CHLOROPLASTIC"/>
    <property type="match status" value="1"/>
</dbReference>
<accession>A0A0F4L0S8</accession>
<keyword evidence="3 5" id="KW-1133">Transmembrane helix</keyword>
<evidence type="ECO:0000256" key="3">
    <source>
        <dbReference type="ARBA" id="ARBA00022989"/>
    </source>
</evidence>
<keyword evidence="2 5" id="KW-0812">Transmembrane</keyword>
<dbReference type="RefSeq" id="WP_045922135.1">
    <property type="nucleotide sequence ID" value="NZ_JBHTHW010000004.1"/>
</dbReference>
<comment type="caution">
    <text evidence="6">The sequence shown here is derived from an EMBL/GenBank/DDBJ whole genome shotgun (WGS) entry which is preliminary data.</text>
</comment>
<dbReference type="CDD" id="cd16914">
    <property type="entry name" value="EcfT"/>
    <property type="match status" value="1"/>
</dbReference>
<dbReference type="PANTHER" id="PTHR33514">
    <property type="entry name" value="PROTEIN ABCI12, CHLOROPLASTIC"/>
    <property type="match status" value="1"/>
</dbReference>
<reference evidence="6 7" key="1">
    <citation type="submission" date="2014-12" db="EMBL/GenBank/DDBJ databases">
        <title>Comparative genomics of the lactic acid bacteria isolated from the honey bee gut.</title>
        <authorList>
            <person name="Ellegaard K.M."/>
            <person name="Tamarit D."/>
            <person name="Javelind E."/>
            <person name="Olofsson T."/>
            <person name="Andersson S.G."/>
            <person name="Vasquez A."/>
        </authorList>
    </citation>
    <scope>NUCLEOTIDE SEQUENCE [LARGE SCALE GENOMIC DNA]</scope>
    <source>
        <strain evidence="6 7">Hon2</strain>
    </source>
</reference>
<feature type="transmembrane region" description="Helical" evidence="5">
    <location>
        <begin position="97"/>
        <end position="113"/>
    </location>
</feature>
<proteinExistence type="predicted"/>
<dbReference type="OrthoDB" id="2293650at2"/>
<name>A0A0F4L0S8_9LACO</name>